<name>A0AA86MY55_9BACT</name>
<evidence type="ECO:0000313" key="3">
    <source>
        <dbReference type="Proteomes" id="UP001179121"/>
    </source>
</evidence>
<feature type="domain" description="PilZ" evidence="1">
    <location>
        <begin position="3"/>
        <end position="95"/>
    </location>
</feature>
<evidence type="ECO:0000259" key="1">
    <source>
        <dbReference type="Pfam" id="PF07238"/>
    </source>
</evidence>
<dbReference type="EMBL" id="OX365700">
    <property type="protein sequence ID" value="CAI4031187.1"/>
    <property type="molecule type" value="Genomic_DNA"/>
</dbReference>
<dbReference type="SUPFAM" id="SSF141371">
    <property type="entry name" value="PilZ domain-like"/>
    <property type="match status" value="1"/>
</dbReference>
<dbReference type="KEGG" id="nti:DNFV4_01615"/>
<reference evidence="2" key="1">
    <citation type="submission" date="2022-10" db="EMBL/GenBank/DDBJ databases">
        <authorList>
            <person name="Koch H."/>
        </authorList>
    </citation>
    <scope>NUCLEOTIDE SEQUENCE</scope>
    <source>
        <strain evidence="2">DNF</strain>
    </source>
</reference>
<proteinExistence type="predicted"/>
<gene>
    <name evidence="2" type="ORF">DNFV4_01615</name>
</gene>
<dbReference type="GO" id="GO:0035438">
    <property type="term" value="F:cyclic-di-GMP binding"/>
    <property type="evidence" value="ECO:0007669"/>
    <property type="project" value="InterPro"/>
</dbReference>
<organism evidence="2 3">
    <name type="scientific">Nitrospira tepida</name>
    <dbReference type="NCBI Taxonomy" id="2973512"/>
    <lineage>
        <taxon>Bacteria</taxon>
        <taxon>Pseudomonadati</taxon>
        <taxon>Nitrospirota</taxon>
        <taxon>Nitrospiria</taxon>
        <taxon>Nitrospirales</taxon>
        <taxon>Nitrospiraceae</taxon>
        <taxon>Nitrospira</taxon>
    </lineage>
</organism>
<accession>A0AA86MY55</accession>
<dbReference type="Pfam" id="PF07238">
    <property type="entry name" value="PilZ"/>
    <property type="match status" value="1"/>
</dbReference>
<dbReference type="InterPro" id="IPR009875">
    <property type="entry name" value="PilZ_domain"/>
</dbReference>
<dbReference type="Gene3D" id="2.40.10.220">
    <property type="entry name" value="predicted glycosyltransferase like domains"/>
    <property type="match status" value="1"/>
</dbReference>
<dbReference type="RefSeq" id="WP_289268135.1">
    <property type="nucleotide sequence ID" value="NZ_OX365700.1"/>
</dbReference>
<protein>
    <recommendedName>
        <fullName evidence="1">PilZ domain-containing protein</fullName>
    </recommendedName>
</protein>
<dbReference type="Proteomes" id="UP001179121">
    <property type="component" value="Chromosome"/>
</dbReference>
<sequence length="98" mass="10864">MNLRSSPRTVLRLPIHFLGDWGAGLGQLINLSTPGCAIESHTSLQQGAYVALEILQEASAPVSIPLAKVRWVRHGRLGLEFLRYDSGAREQLDRLQNM</sequence>
<evidence type="ECO:0000313" key="2">
    <source>
        <dbReference type="EMBL" id="CAI4031187.1"/>
    </source>
</evidence>
<keyword evidence="3" id="KW-1185">Reference proteome</keyword>
<dbReference type="AlphaFoldDB" id="A0AA86MY55"/>